<comment type="similarity">
    <text evidence="1">Belongs to the NipSnap family.</text>
</comment>
<evidence type="ECO:0000313" key="3">
    <source>
        <dbReference type="EMBL" id="MBB5404627.1"/>
    </source>
</evidence>
<dbReference type="Proteomes" id="UP000821598">
    <property type="component" value="Unassembled WGS sequence"/>
</dbReference>
<dbReference type="PANTHER" id="PTHR21017">
    <property type="entry name" value="NIPSNAP-RELATED"/>
    <property type="match status" value="1"/>
</dbReference>
<sequence length="118" mass="13676">MVVEERIYSIRSGAMLRYLDLVRNEGIAIQQRILGRLIGYFTTEIGTLSQVTHMWAYASLEDRTRRRSELAEDSQWQAFVPRLAQYIERAENRILVPTDFSPRPGFADHATTLEETQS</sequence>
<organism evidence="3 5">
    <name type="scientific">Paraburkholderia youngii</name>
    <dbReference type="NCBI Taxonomy" id="2782701"/>
    <lineage>
        <taxon>Bacteria</taxon>
        <taxon>Pseudomonadati</taxon>
        <taxon>Pseudomonadota</taxon>
        <taxon>Betaproteobacteria</taxon>
        <taxon>Burkholderiales</taxon>
        <taxon>Burkholderiaceae</taxon>
        <taxon>Paraburkholderia</taxon>
    </lineage>
</organism>
<dbReference type="Gene3D" id="3.30.70.100">
    <property type="match status" value="1"/>
</dbReference>
<evidence type="ECO:0000313" key="6">
    <source>
        <dbReference type="Proteomes" id="UP000821598"/>
    </source>
</evidence>
<comment type="caution">
    <text evidence="3">The sequence shown here is derived from an EMBL/GenBank/DDBJ whole genome shotgun (WGS) entry which is preliminary data.</text>
</comment>
<accession>A0A7W8P8V0</accession>
<evidence type="ECO:0000313" key="4">
    <source>
        <dbReference type="EMBL" id="NVI08940.1"/>
    </source>
</evidence>
<dbReference type="Proteomes" id="UP000592820">
    <property type="component" value="Unassembled WGS sequence"/>
</dbReference>
<evidence type="ECO:0000313" key="5">
    <source>
        <dbReference type="Proteomes" id="UP000592820"/>
    </source>
</evidence>
<dbReference type="EMBL" id="VOMC01000059">
    <property type="protein sequence ID" value="NVI08940.1"/>
    <property type="molecule type" value="Genomic_DNA"/>
</dbReference>
<dbReference type="Pfam" id="PF07978">
    <property type="entry name" value="NIPSNAP"/>
    <property type="match status" value="1"/>
</dbReference>
<protein>
    <submittedName>
        <fullName evidence="4">NIPSNAP family protein</fullName>
    </submittedName>
</protein>
<dbReference type="InterPro" id="IPR011008">
    <property type="entry name" value="Dimeric_a/b-barrel"/>
</dbReference>
<dbReference type="EMBL" id="JACHDE010000021">
    <property type="protein sequence ID" value="MBB5404627.1"/>
    <property type="molecule type" value="Genomic_DNA"/>
</dbReference>
<name>A0A7W8P8V0_9BURK</name>
<dbReference type="AlphaFoldDB" id="A0A7W8P8V0"/>
<dbReference type="InterPro" id="IPR051557">
    <property type="entry name" value="NipSnap_domain"/>
</dbReference>
<dbReference type="InterPro" id="IPR012577">
    <property type="entry name" value="NIPSNAP"/>
</dbReference>
<reference evidence="3 5" key="2">
    <citation type="submission" date="2020-08" db="EMBL/GenBank/DDBJ databases">
        <title>Genomic Encyclopedia of Type Strains, Phase IV (KMG-V): Genome sequencing to study the core and pangenomes of soil and plant-associated prokaryotes.</title>
        <authorList>
            <person name="Whitman W."/>
        </authorList>
    </citation>
    <scope>NUCLEOTIDE SEQUENCE [LARGE SCALE GENOMIC DNA]</scope>
    <source>
        <strain evidence="3 5">JPY162</strain>
    </source>
</reference>
<evidence type="ECO:0000259" key="2">
    <source>
        <dbReference type="Pfam" id="PF07978"/>
    </source>
</evidence>
<feature type="domain" description="NIPSNAP" evidence="2">
    <location>
        <begin position="3"/>
        <end position="102"/>
    </location>
</feature>
<evidence type="ECO:0000256" key="1">
    <source>
        <dbReference type="ARBA" id="ARBA00005291"/>
    </source>
</evidence>
<keyword evidence="6" id="KW-1185">Reference proteome</keyword>
<dbReference type="PANTHER" id="PTHR21017:SF17">
    <property type="entry name" value="PROTEIN NIPSNAP"/>
    <property type="match status" value="1"/>
</dbReference>
<dbReference type="RefSeq" id="WP_176369429.1">
    <property type="nucleotide sequence ID" value="NZ_JACHDE010000021.1"/>
</dbReference>
<reference evidence="4 6" key="1">
    <citation type="submission" date="2019-08" db="EMBL/GenBank/DDBJ databases">
        <title>Paraburkholderia simonii sp. nov. and P. youngii sp. nov. Brazilian and Mexican Mimosa-associated rhizobia.</title>
        <authorList>
            <person name="Mavima L."/>
            <person name="Beukes C.W."/>
            <person name="Palmer M."/>
            <person name="De Meyer S.E."/>
            <person name="James E.K."/>
            <person name="Maluk M."/>
            <person name="Avontuur J.R."/>
            <person name="Chan W.Y."/>
            <person name="Venter S.N."/>
            <person name="Steenkamp E.T."/>
        </authorList>
    </citation>
    <scope>NUCLEOTIDE SEQUENCE [LARGE SCALE GENOMIC DNA]</scope>
    <source>
        <strain evidence="4 6">JPY454</strain>
    </source>
</reference>
<dbReference type="SUPFAM" id="SSF54909">
    <property type="entry name" value="Dimeric alpha+beta barrel"/>
    <property type="match status" value="1"/>
</dbReference>
<gene>
    <name evidence="4" type="ORF">FSB64_35495</name>
    <name evidence="3" type="ORF">HDG41_006723</name>
</gene>
<proteinExistence type="inferred from homology"/>